<evidence type="ECO:0000256" key="1">
    <source>
        <dbReference type="ARBA" id="ARBA00022576"/>
    </source>
</evidence>
<evidence type="ECO:0000313" key="5">
    <source>
        <dbReference type="EMBL" id="TQL86401.1"/>
    </source>
</evidence>
<dbReference type="RefSeq" id="WP_325058551.1">
    <property type="nucleotide sequence ID" value="NZ_VFOX01000001.1"/>
</dbReference>
<dbReference type="Gene3D" id="3.90.1150.10">
    <property type="entry name" value="Aspartate Aminotransferase, domain 1"/>
    <property type="match status" value="1"/>
</dbReference>
<evidence type="ECO:0000259" key="4">
    <source>
        <dbReference type="Pfam" id="PF00155"/>
    </source>
</evidence>
<dbReference type="Proteomes" id="UP000317209">
    <property type="component" value="Unassembled WGS sequence"/>
</dbReference>
<dbReference type="GO" id="GO:0008483">
    <property type="term" value="F:transaminase activity"/>
    <property type="evidence" value="ECO:0007669"/>
    <property type="project" value="UniProtKB-KW"/>
</dbReference>
<keyword evidence="2 5" id="KW-0808">Transferase</keyword>
<accession>A0A543BNI9</accession>
<reference evidence="5 6" key="1">
    <citation type="submission" date="2019-06" db="EMBL/GenBank/DDBJ databases">
        <title>Sequencing the genomes of 1000 actinobacteria strains.</title>
        <authorList>
            <person name="Klenk H.-P."/>
        </authorList>
    </citation>
    <scope>NUCLEOTIDE SEQUENCE [LARGE SCALE GENOMIC DNA]</scope>
    <source>
        <strain evidence="5 6">DSM 20169</strain>
    </source>
</reference>
<keyword evidence="1 5" id="KW-0032">Aminotransferase</keyword>
<dbReference type="NCBIfam" id="NF002878">
    <property type="entry name" value="PRK03321.1"/>
    <property type="match status" value="1"/>
</dbReference>
<keyword evidence="3" id="KW-0663">Pyridoxal phosphate</keyword>
<evidence type="ECO:0000313" key="6">
    <source>
        <dbReference type="Proteomes" id="UP000317209"/>
    </source>
</evidence>
<evidence type="ECO:0000256" key="2">
    <source>
        <dbReference type="ARBA" id="ARBA00022679"/>
    </source>
</evidence>
<dbReference type="EMBL" id="VFOX01000001">
    <property type="protein sequence ID" value="TQL86401.1"/>
    <property type="molecule type" value="Genomic_DNA"/>
</dbReference>
<dbReference type="PANTHER" id="PTHR43643">
    <property type="entry name" value="HISTIDINOL-PHOSPHATE AMINOTRANSFERASE 2"/>
    <property type="match status" value="1"/>
</dbReference>
<dbReference type="CDD" id="cd00609">
    <property type="entry name" value="AAT_like"/>
    <property type="match status" value="1"/>
</dbReference>
<comment type="caution">
    <text evidence="5">The sequence shown here is derived from an EMBL/GenBank/DDBJ whole genome shotgun (WGS) entry which is preliminary data.</text>
</comment>
<dbReference type="InterPro" id="IPR015421">
    <property type="entry name" value="PyrdxlP-dep_Trfase_major"/>
</dbReference>
<gene>
    <name evidence="5" type="ORF">FB560_2059</name>
</gene>
<protein>
    <submittedName>
        <fullName evidence="5">Histidinol-phosphate aminotransferase</fullName>
    </submittedName>
</protein>
<dbReference type="Gene3D" id="3.40.640.10">
    <property type="entry name" value="Type I PLP-dependent aspartate aminotransferase-like (Major domain)"/>
    <property type="match status" value="1"/>
</dbReference>
<sequence>MMRTVDEHADAVQPRPEITRLPRYRPGKPVIARPGLEGFKLSSNESPFDPLPAVQEAIRLADRPNVYPDPSASPLRERLAEMLRIRPSNIVAGAGSLAVLNDVLQVFAGRRPDGTADEVVYAWRSFESYPISIGQTGAHGVPVALRPDMTHDLEGMLAAVTERTRVMILCTPNNPTGPALGHAEVKDFLLRLPSHVLVVIDEAYVEYVRGDDRLDAMALHREFGNVLVLRTFSKAHGLAGLRVGYAIARERVIKHLDAVAVPFSVSQAGQMAAIASLDALPDVLERVERTVQEREWFRAELSSAGLRIPEAQGNFVWLPWGERSAEFTALCNAQAVAVRQFAAEGVRVSIGLREAHLRVLGIVRDLTASNRKE</sequence>
<dbReference type="PANTHER" id="PTHR43643:SF3">
    <property type="entry name" value="HISTIDINOL-PHOSPHATE AMINOTRANSFERASE"/>
    <property type="match status" value="1"/>
</dbReference>
<dbReference type="InterPro" id="IPR050106">
    <property type="entry name" value="HistidinolP_aminotransfase"/>
</dbReference>
<dbReference type="InterPro" id="IPR024892">
    <property type="entry name" value="ArAT"/>
</dbReference>
<proteinExistence type="predicted"/>
<dbReference type="SUPFAM" id="SSF53383">
    <property type="entry name" value="PLP-dependent transferases"/>
    <property type="match status" value="1"/>
</dbReference>
<feature type="domain" description="Aminotransferase class I/classII large" evidence="4">
    <location>
        <begin position="39"/>
        <end position="358"/>
    </location>
</feature>
<dbReference type="AlphaFoldDB" id="A0A543BNI9"/>
<name>A0A543BNI9_9MICO</name>
<keyword evidence="6" id="KW-1185">Reference proteome</keyword>
<dbReference type="GO" id="GO:0030170">
    <property type="term" value="F:pyridoxal phosphate binding"/>
    <property type="evidence" value="ECO:0007669"/>
    <property type="project" value="InterPro"/>
</dbReference>
<organism evidence="5 6">
    <name type="scientific">Microbacterium saperdae</name>
    <dbReference type="NCBI Taxonomy" id="69368"/>
    <lineage>
        <taxon>Bacteria</taxon>
        <taxon>Bacillati</taxon>
        <taxon>Actinomycetota</taxon>
        <taxon>Actinomycetes</taxon>
        <taxon>Micrococcales</taxon>
        <taxon>Microbacteriaceae</taxon>
        <taxon>Microbacterium</taxon>
    </lineage>
</organism>
<evidence type="ECO:0000256" key="3">
    <source>
        <dbReference type="ARBA" id="ARBA00022898"/>
    </source>
</evidence>
<dbReference type="InterPro" id="IPR004839">
    <property type="entry name" value="Aminotransferase_I/II_large"/>
</dbReference>
<dbReference type="InterPro" id="IPR015424">
    <property type="entry name" value="PyrdxlP-dep_Trfase"/>
</dbReference>
<dbReference type="InterPro" id="IPR015422">
    <property type="entry name" value="PyrdxlP-dep_Trfase_small"/>
</dbReference>
<dbReference type="Pfam" id="PF00155">
    <property type="entry name" value="Aminotran_1_2"/>
    <property type="match status" value="1"/>
</dbReference>